<dbReference type="AlphaFoldDB" id="A0A6C2CJ73"/>
<proteinExistence type="predicted"/>
<feature type="transmembrane region" description="Helical" evidence="5">
    <location>
        <begin position="6"/>
        <end position="22"/>
    </location>
</feature>
<organism evidence="7 8">
    <name type="scientific">Zoogloea oleivorans</name>
    <dbReference type="NCBI Taxonomy" id="1552750"/>
    <lineage>
        <taxon>Bacteria</taxon>
        <taxon>Pseudomonadati</taxon>
        <taxon>Pseudomonadota</taxon>
        <taxon>Betaproteobacteria</taxon>
        <taxon>Rhodocyclales</taxon>
        <taxon>Zoogloeaceae</taxon>
        <taxon>Zoogloea</taxon>
    </lineage>
</organism>
<comment type="caution">
    <text evidence="7">The sequence shown here is derived from an EMBL/GenBank/DDBJ whole genome shotgun (WGS) entry which is preliminary data.</text>
</comment>
<accession>A0A6C2CJ73</accession>
<dbReference type="GO" id="GO:0005886">
    <property type="term" value="C:plasma membrane"/>
    <property type="evidence" value="ECO:0007669"/>
    <property type="project" value="TreeGrafter"/>
</dbReference>
<reference evidence="7 8" key="1">
    <citation type="submission" date="2019-01" db="EMBL/GenBank/DDBJ databases">
        <title>Zoogloea oleivorans genome sequencing and assembly.</title>
        <authorList>
            <person name="Tancsics A."/>
            <person name="Farkas M."/>
            <person name="Kriszt B."/>
            <person name="Maroti G."/>
            <person name="Horvath B."/>
        </authorList>
    </citation>
    <scope>NUCLEOTIDE SEQUENCE [LARGE SCALE GENOMIC DNA]</scope>
    <source>
        <strain evidence="7 8">Buc</strain>
    </source>
</reference>
<evidence type="ECO:0000313" key="8">
    <source>
        <dbReference type="Proteomes" id="UP000389128"/>
    </source>
</evidence>
<dbReference type="Pfam" id="PF01957">
    <property type="entry name" value="NfeD"/>
    <property type="match status" value="1"/>
</dbReference>
<dbReference type="PANTHER" id="PTHR33507:SF3">
    <property type="entry name" value="INNER MEMBRANE PROTEIN YBBJ"/>
    <property type="match status" value="1"/>
</dbReference>
<dbReference type="Gene3D" id="2.40.50.140">
    <property type="entry name" value="Nucleic acid-binding proteins"/>
    <property type="match status" value="1"/>
</dbReference>
<keyword evidence="3 5" id="KW-1133">Transmembrane helix</keyword>
<evidence type="ECO:0000313" key="7">
    <source>
        <dbReference type="EMBL" id="TYC53928.1"/>
    </source>
</evidence>
<dbReference type="InterPro" id="IPR002810">
    <property type="entry name" value="NfeD-like_C"/>
</dbReference>
<sequence length="147" mass="16225">MDFEWWHWIVLGFALVLAELAVPAFFIIWFGLGALLVGLALLVLPDIGLTAQLAMWVVASLGMVVGWFRVFKRGEHKTRIGQSDGDTIGEIGLMAKAAAPFERGRVRFQKPLLGSEEWECVVDEAIAAGERVRVVSVEGSFLKVQKV</sequence>
<keyword evidence="8" id="KW-1185">Reference proteome</keyword>
<feature type="domain" description="NfeD-like C-terminal" evidence="6">
    <location>
        <begin position="90"/>
        <end position="146"/>
    </location>
</feature>
<dbReference type="Proteomes" id="UP000389128">
    <property type="component" value="Unassembled WGS sequence"/>
</dbReference>
<dbReference type="OrthoDB" id="8536525at2"/>
<keyword evidence="4 5" id="KW-0472">Membrane</keyword>
<evidence type="ECO:0000256" key="3">
    <source>
        <dbReference type="ARBA" id="ARBA00022989"/>
    </source>
</evidence>
<evidence type="ECO:0000256" key="5">
    <source>
        <dbReference type="SAM" id="Phobius"/>
    </source>
</evidence>
<comment type="subcellular location">
    <subcellularLocation>
        <location evidence="1">Membrane</location>
        <topology evidence="1">Multi-pass membrane protein</topology>
    </subcellularLocation>
</comment>
<evidence type="ECO:0000256" key="2">
    <source>
        <dbReference type="ARBA" id="ARBA00022692"/>
    </source>
</evidence>
<name>A0A6C2CJ73_9RHOO</name>
<dbReference type="SUPFAM" id="SSF141322">
    <property type="entry name" value="NfeD domain-like"/>
    <property type="match status" value="1"/>
</dbReference>
<dbReference type="PANTHER" id="PTHR33507">
    <property type="entry name" value="INNER MEMBRANE PROTEIN YBBJ"/>
    <property type="match status" value="1"/>
</dbReference>
<gene>
    <name evidence="7" type="ORF">ETQ85_20260</name>
</gene>
<dbReference type="InterPro" id="IPR052165">
    <property type="entry name" value="Membrane_assoc_protease"/>
</dbReference>
<evidence type="ECO:0000256" key="1">
    <source>
        <dbReference type="ARBA" id="ARBA00004141"/>
    </source>
</evidence>
<protein>
    <submittedName>
        <fullName evidence="7">NfeD family protein</fullName>
    </submittedName>
</protein>
<evidence type="ECO:0000256" key="4">
    <source>
        <dbReference type="ARBA" id="ARBA00023136"/>
    </source>
</evidence>
<evidence type="ECO:0000259" key="6">
    <source>
        <dbReference type="Pfam" id="PF01957"/>
    </source>
</evidence>
<dbReference type="RefSeq" id="WP_148580903.1">
    <property type="nucleotide sequence ID" value="NZ_SDKK01000024.1"/>
</dbReference>
<dbReference type="EMBL" id="SDKK01000024">
    <property type="protein sequence ID" value="TYC53928.1"/>
    <property type="molecule type" value="Genomic_DNA"/>
</dbReference>
<keyword evidence="2 5" id="KW-0812">Transmembrane</keyword>
<dbReference type="InterPro" id="IPR012340">
    <property type="entry name" value="NA-bd_OB-fold"/>
</dbReference>
<feature type="transmembrane region" description="Helical" evidence="5">
    <location>
        <begin position="53"/>
        <end position="71"/>
    </location>
</feature>